<evidence type="ECO:0000256" key="2">
    <source>
        <dbReference type="ARBA" id="ARBA00022692"/>
    </source>
</evidence>
<keyword evidence="9" id="KW-1185">Reference proteome</keyword>
<reference evidence="8" key="2">
    <citation type="submission" date="2013-10" db="EMBL/GenBank/DDBJ databases">
        <authorList>
            <person name="Aslett M."/>
        </authorList>
    </citation>
    <scope>NUCLEOTIDE SEQUENCE</scope>
    <source>
        <strain evidence="8">Houghton</strain>
    </source>
</reference>
<accession>U6GEN7</accession>
<keyword evidence="3" id="KW-0732">Signal</keyword>
<dbReference type="GO" id="GO:0005789">
    <property type="term" value="C:endoplasmic reticulum membrane"/>
    <property type="evidence" value="ECO:0007669"/>
    <property type="project" value="TreeGrafter"/>
</dbReference>
<dbReference type="GO" id="GO:0030134">
    <property type="term" value="C:COPII-coated ER to Golgi transport vesicle"/>
    <property type="evidence" value="ECO:0007669"/>
    <property type="project" value="TreeGrafter"/>
</dbReference>
<keyword evidence="2" id="KW-0812">Transmembrane</keyword>
<evidence type="ECO:0000256" key="4">
    <source>
        <dbReference type="ARBA" id="ARBA00022989"/>
    </source>
</evidence>
<dbReference type="OrthoDB" id="270293at2759"/>
<feature type="region of interest" description="Disordered" evidence="6">
    <location>
        <begin position="28"/>
        <end position="95"/>
    </location>
</feature>
<feature type="domain" description="L-type lectin-like" evidence="7">
    <location>
        <begin position="108"/>
        <end position="356"/>
    </location>
</feature>
<evidence type="ECO:0000256" key="1">
    <source>
        <dbReference type="ARBA" id="ARBA00004479"/>
    </source>
</evidence>
<comment type="subcellular location">
    <subcellularLocation>
        <location evidence="1">Membrane</location>
        <topology evidence="1">Single-pass type I membrane protein</topology>
    </subcellularLocation>
</comment>
<evidence type="ECO:0000256" key="5">
    <source>
        <dbReference type="ARBA" id="ARBA00023136"/>
    </source>
</evidence>
<evidence type="ECO:0000259" key="7">
    <source>
        <dbReference type="PROSITE" id="PS51328"/>
    </source>
</evidence>
<sequence length="511" mass="55773">MLRYVQRAFCAYAAAALLPLSTRGQDAPVHHNAQPGLAQNPPVAPVDSAAYGYHHPPPDHSAAPPSHPVHSSHGYGTHDHSPPTHPHDGVAMSPNTNAYTLWEQPTGTTEMITHSWKPPLTQENLAKSGYWDVAMSTVPSEDHIVLMPADANRTGQFWQRTAVPAVHFEVQFGFGVFGKDPVVEGNPGGAGSNDGQPDGFAFWYVYEPYASVYPRTPEEQASWNLVGYKSNPKGFGVIFKAVDQTGNINPSISCVHNTEDTRDFSKEIPTSSAFFYQFRNKPTPVLFRVIVGNQGVVAQIRESVTSAWITACSLDHVHLHAHGFIGFTGHNKPGSSQGQPGHHPTGDQVVLHFVKMWSLDPLPPQHNDAGSPQAVHSTDGSHVATDAHAHSAHAEHYGVYQGHPHAAAYLAAGHSQIDPTLLQMLTSLGSQLSMLSAEVNDLRQDLRKLWVDDAPEAVKSLKLELTGFKDLFKRHSQQHTSALHNIHKQVEIKSSMSPTLPSAGQQYRGWH</sequence>
<dbReference type="Pfam" id="PF03388">
    <property type="entry name" value="Lectin_leg-like"/>
    <property type="match status" value="1"/>
</dbReference>
<dbReference type="GO" id="GO:0006888">
    <property type="term" value="P:endoplasmic reticulum to Golgi vesicle-mediated transport"/>
    <property type="evidence" value="ECO:0007669"/>
    <property type="project" value="TreeGrafter"/>
</dbReference>
<feature type="compositionally biased region" description="Low complexity" evidence="6">
    <location>
        <begin position="60"/>
        <end position="73"/>
    </location>
</feature>
<proteinExistence type="predicted"/>
<keyword evidence="5" id="KW-0472">Membrane</keyword>
<keyword evidence="4" id="KW-1133">Transmembrane helix</keyword>
<dbReference type="SUPFAM" id="SSF49899">
    <property type="entry name" value="Concanavalin A-like lectins/glucanases"/>
    <property type="match status" value="1"/>
</dbReference>
<protein>
    <submittedName>
        <fullName evidence="8">Lectin-domain protein, putative</fullName>
    </submittedName>
</protein>
<dbReference type="GeneID" id="25268193"/>
<dbReference type="GO" id="GO:0005537">
    <property type="term" value="F:D-mannose binding"/>
    <property type="evidence" value="ECO:0007669"/>
    <property type="project" value="TreeGrafter"/>
</dbReference>
<organism evidence="8 9">
    <name type="scientific">Eimeria acervulina</name>
    <name type="common">Coccidian parasite</name>
    <dbReference type="NCBI Taxonomy" id="5801"/>
    <lineage>
        <taxon>Eukaryota</taxon>
        <taxon>Sar</taxon>
        <taxon>Alveolata</taxon>
        <taxon>Apicomplexa</taxon>
        <taxon>Conoidasida</taxon>
        <taxon>Coccidia</taxon>
        <taxon>Eucoccidiorida</taxon>
        <taxon>Eimeriorina</taxon>
        <taxon>Eimeriidae</taxon>
        <taxon>Eimeria</taxon>
    </lineage>
</organism>
<name>U6GEN7_EIMAC</name>
<dbReference type="PANTHER" id="PTHR12223">
    <property type="entry name" value="VESICULAR MANNOSE-BINDING LECTIN"/>
    <property type="match status" value="1"/>
</dbReference>
<evidence type="ECO:0000256" key="3">
    <source>
        <dbReference type="ARBA" id="ARBA00022729"/>
    </source>
</evidence>
<evidence type="ECO:0000256" key="6">
    <source>
        <dbReference type="SAM" id="MobiDB-lite"/>
    </source>
</evidence>
<gene>
    <name evidence="8" type="ORF">EAH_00001230</name>
</gene>
<dbReference type="EMBL" id="HG670908">
    <property type="protein sequence ID" value="CDI78721.1"/>
    <property type="molecule type" value="Genomic_DNA"/>
</dbReference>
<evidence type="ECO:0000313" key="8">
    <source>
        <dbReference type="EMBL" id="CDI78721.1"/>
    </source>
</evidence>
<feature type="compositionally biased region" description="Basic and acidic residues" evidence="6">
    <location>
        <begin position="76"/>
        <end position="88"/>
    </location>
</feature>
<dbReference type="InterPro" id="IPR005052">
    <property type="entry name" value="Lectin_leg"/>
</dbReference>
<evidence type="ECO:0000313" key="9">
    <source>
        <dbReference type="Proteomes" id="UP000018050"/>
    </source>
</evidence>
<dbReference type="VEuPathDB" id="ToxoDB:EAH_00001230"/>
<dbReference type="GO" id="GO:0005793">
    <property type="term" value="C:endoplasmic reticulum-Golgi intermediate compartment"/>
    <property type="evidence" value="ECO:0007669"/>
    <property type="project" value="TreeGrafter"/>
</dbReference>
<dbReference type="Gene3D" id="2.60.120.200">
    <property type="match status" value="1"/>
</dbReference>
<dbReference type="InterPro" id="IPR051136">
    <property type="entry name" value="Intracellular_Lectin-GPT"/>
</dbReference>
<reference evidence="8" key="1">
    <citation type="submission" date="2013-10" db="EMBL/GenBank/DDBJ databases">
        <title>Genomic analysis of the causative agents of coccidiosis in chickens.</title>
        <authorList>
            <person name="Reid A.J."/>
            <person name="Blake D."/>
            <person name="Billington K."/>
            <person name="Browne H."/>
            <person name="Dunn M."/>
            <person name="Hung S."/>
            <person name="Kawahara F."/>
            <person name="Miranda-Saavedra D."/>
            <person name="Mourier T."/>
            <person name="Nagra H."/>
            <person name="Otto T.D."/>
            <person name="Rawlings N."/>
            <person name="Sanchez A."/>
            <person name="Sanders M."/>
            <person name="Subramaniam C."/>
            <person name="Tay Y."/>
            <person name="Dear P."/>
            <person name="Doerig C."/>
            <person name="Gruber A."/>
            <person name="Parkinson J."/>
            <person name="Shirley M."/>
            <person name="Wan K.L."/>
            <person name="Berriman M."/>
            <person name="Tomley F."/>
            <person name="Pain A."/>
        </authorList>
    </citation>
    <scope>NUCLEOTIDE SEQUENCE</scope>
    <source>
        <strain evidence="8">Houghton</strain>
    </source>
</reference>
<dbReference type="Proteomes" id="UP000018050">
    <property type="component" value="Unassembled WGS sequence"/>
</dbReference>
<dbReference type="GO" id="GO:0000139">
    <property type="term" value="C:Golgi membrane"/>
    <property type="evidence" value="ECO:0007669"/>
    <property type="project" value="TreeGrafter"/>
</dbReference>
<dbReference type="PROSITE" id="PS51328">
    <property type="entry name" value="L_LECTIN_LIKE"/>
    <property type="match status" value="1"/>
</dbReference>
<dbReference type="InterPro" id="IPR013320">
    <property type="entry name" value="ConA-like_dom_sf"/>
</dbReference>
<dbReference type="PANTHER" id="PTHR12223:SF28">
    <property type="entry name" value="LECTIN, MANNOSE BINDING 1 LIKE"/>
    <property type="match status" value="1"/>
</dbReference>
<dbReference type="AlphaFoldDB" id="U6GEN7"/>
<dbReference type="CDD" id="cd07308">
    <property type="entry name" value="lectin_leg-like"/>
    <property type="match status" value="1"/>
</dbReference>
<dbReference type="RefSeq" id="XP_013251072.1">
    <property type="nucleotide sequence ID" value="XM_013395618.1"/>
</dbReference>